<proteinExistence type="predicted"/>
<reference evidence="1" key="1">
    <citation type="submission" date="2021-08" db="EMBL/GenBank/DDBJ databases">
        <title>The first chromosome-level gecko genome reveals the dynamic sex chromosomes of Neotropical dwarf geckos (Sphaerodactylidae: Sphaerodactylus).</title>
        <authorList>
            <person name="Pinto B.J."/>
            <person name="Keating S.E."/>
            <person name="Gamble T."/>
        </authorList>
    </citation>
    <scope>NUCLEOTIDE SEQUENCE</scope>
    <source>
        <strain evidence="1">TG3544</strain>
    </source>
</reference>
<evidence type="ECO:0000313" key="2">
    <source>
        <dbReference type="Proteomes" id="UP000827872"/>
    </source>
</evidence>
<organism evidence="1 2">
    <name type="scientific">Sphaerodactylus townsendi</name>
    <dbReference type="NCBI Taxonomy" id="933632"/>
    <lineage>
        <taxon>Eukaryota</taxon>
        <taxon>Metazoa</taxon>
        <taxon>Chordata</taxon>
        <taxon>Craniata</taxon>
        <taxon>Vertebrata</taxon>
        <taxon>Euteleostomi</taxon>
        <taxon>Lepidosauria</taxon>
        <taxon>Squamata</taxon>
        <taxon>Bifurcata</taxon>
        <taxon>Gekkota</taxon>
        <taxon>Sphaerodactylidae</taxon>
        <taxon>Sphaerodactylus</taxon>
    </lineage>
</organism>
<evidence type="ECO:0000313" key="1">
    <source>
        <dbReference type="EMBL" id="KAH8001341.1"/>
    </source>
</evidence>
<accession>A0ACB8F874</accession>
<keyword evidence="2" id="KW-1185">Reference proteome</keyword>
<name>A0ACB8F874_9SAUR</name>
<comment type="caution">
    <text evidence="1">The sequence shown here is derived from an EMBL/GenBank/DDBJ whole genome shotgun (WGS) entry which is preliminary data.</text>
</comment>
<gene>
    <name evidence="1" type="ORF">K3G42_004600</name>
</gene>
<dbReference type="EMBL" id="CM037621">
    <property type="protein sequence ID" value="KAH8001341.1"/>
    <property type="molecule type" value="Genomic_DNA"/>
</dbReference>
<sequence>MLHLEQGSLQTPQKALALSEGCSDPDIFPAKGAVAQEALDIPQAWESRSCSALRRLTVTPCETSNGAVKKRGPKQYPYNNLYLEKGGDPSQEPPEVKHYEI</sequence>
<protein>
    <submittedName>
        <fullName evidence="1">Uncharacterized protein</fullName>
    </submittedName>
</protein>
<dbReference type="Proteomes" id="UP000827872">
    <property type="component" value="Linkage Group LG08"/>
</dbReference>